<dbReference type="Proteomes" id="UP000813444">
    <property type="component" value="Unassembled WGS sequence"/>
</dbReference>
<feature type="transmembrane region" description="Helical" evidence="2">
    <location>
        <begin position="196"/>
        <end position="225"/>
    </location>
</feature>
<dbReference type="AlphaFoldDB" id="A0A8K0S7L5"/>
<dbReference type="PANTHER" id="PTHR24093:SF346">
    <property type="entry name" value="CALCIUM-TRANSPORTING ATPASE"/>
    <property type="match status" value="1"/>
</dbReference>
<dbReference type="GO" id="GO:0005388">
    <property type="term" value="F:P-type calcium transporter activity"/>
    <property type="evidence" value="ECO:0007669"/>
    <property type="project" value="TreeGrafter"/>
</dbReference>
<accession>A0A8K0S7L5</accession>
<dbReference type="InterPro" id="IPR059000">
    <property type="entry name" value="ATPase_P-type_domA"/>
</dbReference>
<feature type="domain" description="P-type ATPase A" evidence="3">
    <location>
        <begin position="85"/>
        <end position="140"/>
    </location>
</feature>
<dbReference type="GO" id="GO:0006874">
    <property type="term" value="P:intracellular calcium ion homeostasis"/>
    <property type="evidence" value="ECO:0007669"/>
    <property type="project" value="TreeGrafter"/>
</dbReference>
<dbReference type="InterPro" id="IPR008250">
    <property type="entry name" value="ATPase_P-typ_transduc_dom_A_sf"/>
</dbReference>
<protein>
    <recommendedName>
        <fullName evidence="3">P-type ATPase A domain-containing protein</fullName>
    </recommendedName>
</protein>
<dbReference type="GO" id="GO:0005886">
    <property type="term" value="C:plasma membrane"/>
    <property type="evidence" value="ECO:0007669"/>
    <property type="project" value="TreeGrafter"/>
</dbReference>
<keyword evidence="2" id="KW-0812">Transmembrane</keyword>
<evidence type="ECO:0000313" key="4">
    <source>
        <dbReference type="EMBL" id="KAH7302924.1"/>
    </source>
</evidence>
<evidence type="ECO:0000313" key="5">
    <source>
        <dbReference type="Proteomes" id="UP000813444"/>
    </source>
</evidence>
<keyword evidence="1" id="KW-0460">Magnesium</keyword>
<keyword evidence="2" id="KW-1133">Transmembrane helix</keyword>
<dbReference type="PANTHER" id="PTHR24093">
    <property type="entry name" value="CATION TRANSPORTING ATPASE"/>
    <property type="match status" value="1"/>
</dbReference>
<name>A0A8K0S7L5_9HYPO</name>
<dbReference type="Pfam" id="PF00122">
    <property type="entry name" value="E1-E2_ATPase"/>
    <property type="match status" value="1"/>
</dbReference>
<dbReference type="InterPro" id="IPR023298">
    <property type="entry name" value="ATPase_P-typ_TM_dom_sf"/>
</dbReference>
<evidence type="ECO:0000256" key="1">
    <source>
        <dbReference type="ARBA" id="ARBA00022842"/>
    </source>
</evidence>
<reference evidence="4" key="1">
    <citation type="journal article" date="2021" name="Nat. Commun.">
        <title>Genetic determinants of endophytism in the Arabidopsis root mycobiome.</title>
        <authorList>
            <person name="Mesny F."/>
            <person name="Miyauchi S."/>
            <person name="Thiergart T."/>
            <person name="Pickel B."/>
            <person name="Atanasova L."/>
            <person name="Karlsson M."/>
            <person name="Huettel B."/>
            <person name="Barry K.W."/>
            <person name="Haridas S."/>
            <person name="Chen C."/>
            <person name="Bauer D."/>
            <person name="Andreopoulos W."/>
            <person name="Pangilinan J."/>
            <person name="LaButti K."/>
            <person name="Riley R."/>
            <person name="Lipzen A."/>
            <person name="Clum A."/>
            <person name="Drula E."/>
            <person name="Henrissat B."/>
            <person name="Kohler A."/>
            <person name="Grigoriev I.V."/>
            <person name="Martin F.M."/>
            <person name="Hacquard S."/>
        </authorList>
    </citation>
    <scope>NUCLEOTIDE SEQUENCE</scope>
    <source>
        <strain evidence="4">MPI-CAGE-CH-0235</strain>
    </source>
</reference>
<comment type="caution">
    <text evidence="4">The sequence shown here is derived from an EMBL/GenBank/DDBJ whole genome shotgun (WGS) entry which is preliminary data.</text>
</comment>
<dbReference type="OrthoDB" id="5154188at2759"/>
<dbReference type="SUPFAM" id="SSF81653">
    <property type="entry name" value="Calcium ATPase, transduction domain A"/>
    <property type="match status" value="1"/>
</dbReference>
<gene>
    <name evidence="4" type="ORF">B0I35DRAFT_415499</name>
</gene>
<dbReference type="SUPFAM" id="SSF81665">
    <property type="entry name" value="Calcium ATPase, transmembrane domain M"/>
    <property type="match status" value="1"/>
</dbReference>
<feature type="transmembrane region" description="Helical" evidence="2">
    <location>
        <begin position="58"/>
        <end position="75"/>
    </location>
</feature>
<keyword evidence="5" id="KW-1185">Reference proteome</keyword>
<sequence length="264" mass="28093">MAFCLGGDREKSDVVQRLNVMSNIQDILDTWGPGALLYSPGPPPDPVGLMIGGLDEKALILMTVAGIIFLGHGLYRPSPPFDNREIKVMHSRKPVMVDVAEILVGDILYLEPGDLAPVDGIFISGYDVKRDESSATGDVHSSFMMSKKLEGVAVAIAKISGGASLLMFFILLFRFLSSLLSDDRNSTERASTFVDLLVVAIAVAVPKGLPLAVTLALAFATTHLLKENNLVRVLRVCEPLGNATTICSDKTGTLASIPPGSVAT</sequence>
<feature type="transmembrane region" description="Helical" evidence="2">
    <location>
        <begin position="152"/>
        <end position="176"/>
    </location>
</feature>
<evidence type="ECO:0000256" key="2">
    <source>
        <dbReference type="SAM" id="Phobius"/>
    </source>
</evidence>
<keyword evidence="2" id="KW-0472">Membrane</keyword>
<organism evidence="4 5">
    <name type="scientific">Stachybotrys elegans</name>
    <dbReference type="NCBI Taxonomy" id="80388"/>
    <lineage>
        <taxon>Eukaryota</taxon>
        <taxon>Fungi</taxon>
        <taxon>Dikarya</taxon>
        <taxon>Ascomycota</taxon>
        <taxon>Pezizomycotina</taxon>
        <taxon>Sordariomycetes</taxon>
        <taxon>Hypocreomycetidae</taxon>
        <taxon>Hypocreales</taxon>
        <taxon>Stachybotryaceae</taxon>
        <taxon>Stachybotrys</taxon>
    </lineage>
</organism>
<dbReference type="Gene3D" id="1.20.1110.10">
    <property type="entry name" value="Calcium-transporting ATPase, transmembrane domain"/>
    <property type="match status" value="1"/>
</dbReference>
<proteinExistence type="predicted"/>
<evidence type="ECO:0000259" key="3">
    <source>
        <dbReference type="Pfam" id="PF00122"/>
    </source>
</evidence>
<dbReference type="EMBL" id="JAGPNK010000046">
    <property type="protein sequence ID" value="KAH7302924.1"/>
    <property type="molecule type" value="Genomic_DNA"/>
</dbReference>